<accession>A0A0C4E8Z4</accession>
<proteinExistence type="predicted"/>
<evidence type="ECO:0000313" key="2">
    <source>
        <dbReference type="EMBL" id="KLU90102.1"/>
    </source>
</evidence>
<gene>
    <name evidence="2" type="ORF">MAPG_09067</name>
</gene>
<feature type="compositionally biased region" description="Basic and acidic residues" evidence="1">
    <location>
        <begin position="366"/>
        <end position="377"/>
    </location>
</feature>
<sequence length="377" mass="41151">MTPKAYSVVSRPILLLGSAWVDAAGNDKLSADEAEEDPGRSRVLRKRRERAAKILMLPGLAHALGTGPESNINGCGGSGDNCSQRALRSQDASETDADWSWSQFSASPQPKASVPRRSPSRARPASRCRPSPRTQPPGKIPIRLGRAVSDPIHMPAGGAAGARRPSVSREVEPLTRKPSHQSTLARLVPCPLSGSDIEIPALEQRLSWSLTGHHLALLGQCRSVPTIRGLRRILHARPRNRRMKREPMTNLVEPTPLCPGFNAEYVEPPIQGQTTVFSVVKHNCWDGVHWRLLGRCSLEVAGTAFIGGCFVTQAESRHVPGRVIPRRRYAACQKSPVETGGPKAPPRSSWRDAGRKASAGMRQKNRRLEEALGQKIR</sequence>
<dbReference type="EnsemblFungi" id="MAPG_09067T0">
    <property type="protein sequence ID" value="MAPG_09067T0"/>
    <property type="gene ID" value="MAPG_09067"/>
</dbReference>
<reference evidence="2" key="3">
    <citation type="submission" date="2011-03" db="EMBL/GenBank/DDBJ databases">
        <title>Annotation of Magnaporthe poae ATCC 64411.</title>
        <authorList>
            <person name="Ma L.-J."/>
            <person name="Dead R."/>
            <person name="Young S.K."/>
            <person name="Zeng Q."/>
            <person name="Gargeya S."/>
            <person name="Fitzgerald M."/>
            <person name="Haas B."/>
            <person name="Abouelleil A."/>
            <person name="Alvarado L."/>
            <person name="Arachchi H.M."/>
            <person name="Berlin A."/>
            <person name="Brown A."/>
            <person name="Chapman S.B."/>
            <person name="Chen Z."/>
            <person name="Dunbar C."/>
            <person name="Freedman E."/>
            <person name="Gearin G."/>
            <person name="Gellesch M."/>
            <person name="Goldberg J."/>
            <person name="Griggs A."/>
            <person name="Gujja S."/>
            <person name="Heiman D."/>
            <person name="Howarth C."/>
            <person name="Larson L."/>
            <person name="Lui A."/>
            <person name="MacDonald P.J.P."/>
            <person name="Mehta T."/>
            <person name="Montmayeur A."/>
            <person name="Murphy C."/>
            <person name="Neiman D."/>
            <person name="Pearson M."/>
            <person name="Priest M."/>
            <person name="Roberts A."/>
            <person name="Saif S."/>
            <person name="Shea T."/>
            <person name="Shenoy N."/>
            <person name="Sisk P."/>
            <person name="Stolte C."/>
            <person name="Sykes S."/>
            <person name="Yandava C."/>
            <person name="Wortman J."/>
            <person name="Nusbaum C."/>
            <person name="Birren B."/>
        </authorList>
    </citation>
    <scope>NUCLEOTIDE SEQUENCE</scope>
    <source>
        <strain evidence="2">ATCC 64411</strain>
    </source>
</reference>
<evidence type="ECO:0000313" key="3">
    <source>
        <dbReference type="EnsemblFungi" id="MAPG_09067T0"/>
    </source>
</evidence>
<dbReference type="Proteomes" id="UP000011715">
    <property type="component" value="Unassembled WGS sequence"/>
</dbReference>
<evidence type="ECO:0000256" key="1">
    <source>
        <dbReference type="SAM" id="MobiDB-lite"/>
    </source>
</evidence>
<feature type="region of interest" description="Disordered" evidence="1">
    <location>
        <begin position="334"/>
        <end position="377"/>
    </location>
</feature>
<reference evidence="3" key="5">
    <citation type="submission" date="2015-06" db="UniProtKB">
        <authorList>
            <consortium name="EnsemblFungi"/>
        </authorList>
    </citation>
    <scope>IDENTIFICATION</scope>
    <source>
        <strain evidence="3">ATCC 64411</strain>
    </source>
</reference>
<reference evidence="2" key="1">
    <citation type="submission" date="2010-05" db="EMBL/GenBank/DDBJ databases">
        <title>The Genome Sequence of Magnaporthe poae strain ATCC 64411.</title>
        <authorList>
            <consortium name="The Broad Institute Genome Sequencing Platform"/>
            <consortium name="Broad Institute Genome Sequencing Center for Infectious Disease"/>
            <person name="Ma L.-J."/>
            <person name="Dead R."/>
            <person name="Young S."/>
            <person name="Zeng Q."/>
            <person name="Koehrsen M."/>
            <person name="Alvarado L."/>
            <person name="Berlin A."/>
            <person name="Chapman S.B."/>
            <person name="Chen Z."/>
            <person name="Freedman E."/>
            <person name="Gellesch M."/>
            <person name="Goldberg J."/>
            <person name="Griggs A."/>
            <person name="Gujja S."/>
            <person name="Heilman E.R."/>
            <person name="Heiman D."/>
            <person name="Hepburn T."/>
            <person name="Howarth C."/>
            <person name="Jen D."/>
            <person name="Larson L."/>
            <person name="Mehta T."/>
            <person name="Neiman D."/>
            <person name="Pearson M."/>
            <person name="Roberts A."/>
            <person name="Saif S."/>
            <person name="Shea T."/>
            <person name="Shenoy N."/>
            <person name="Sisk P."/>
            <person name="Stolte C."/>
            <person name="Sykes S."/>
            <person name="Walk T."/>
            <person name="White J."/>
            <person name="Yandava C."/>
            <person name="Haas B."/>
            <person name="Nusbaum C."/>
            <person name="Birren B."/>
        </authorList>
    </citation>
    <scope>NUCLEOTIDE SEQUENCE</scope>
    <source>
        <strain evidence="2">ATCC 64411</strain>
    </source>
</reference>
<feature type="compositionally biased region" description="Polar residues" evidence="1">
    <location>
        <begin position="100"/>
        <end position="110"/>
    </location>
</feature>
<keyword evidence="4" id="KW-1185">Reference proteome</keyword>
<dbReference type="AlphaFoldDB" id="A0A0C4E8Z4"/>
<reference evidence="3" key="4">
    <citation type="journal article" date="2015" name="G3 (Bethesda)">
        <title>Genome sequences of three phytopathogenic species of the Magnaporthaceae family of fungi.</title>
        <authorList>
            <person name="Okagaki L.H."/>
            <person name="Nunes C.C."/>
            <person name="Sailsbery J."/>
            <person name="Clay B."/>
            <person name="Brown D."/>
            <person name="John T."/>
            <person name="Oh Y."/>
            <person name="Young N."/>
            <person name="Fitzgerald M."/>
            <person name="Haas B.J."/>
            <person name="Zeng Q."/>
            <person name="Young S."/>
            <person name="Adiconis X."/>
            <person name="Fan L."/>
            <person name="Levin J.Z."/>
            <person name="Mitchell T.K."/>
            <person name="Okubara P.A."/>
            <person name="Farman M.L."/>
            <person name="Kohn L.M."/>
            <person name="Birren B."/>
            <person name="Ma L.-J."/>
            <person name="Dean R.A."/>
        </authorList>
    </citation>
    <scope>NUCLEOTIDE SEQUENCE</scope>
    <source>
        <strain evidence="3">ATCC 64411 / 73-15</strain>
    </source>
</reference>
<dbReference type="EMBL" id="GL876974">
    <property type="protein sequence ID" value="KLU90102.1"/>
    <property type="molecule type" value="Genomic_DNA"/>
</dbReference>
<feature type="compositionally biased region" description="Polar residues" evidence="1">
    <location>
        <begin position="80"/>
        <end position="92"/>
    </location>
</feature>
<protein>
    <submittedName>
        <fullName evidence="2 3">Uncharacterized protein</fullName>
    </submittedName>
</protein>
<dbReference type="EMBL" id="ADBL01002221">
    <property type="status" value="NOT_ANNOTATED_CDS"/>
    <property type="molecule type" value="Genomic_DNA"/>
</dbReference>
<evidence type="ECO:0000313" key="4">
    <source>
        <dbReference type="Proteomes" id="UP000011715"/>
    </source>
</evidence>
<name>A0A0C4E8Z4_MAGP6</name>
<dbReference type="VEuPathDB" id="FungiDB:MAPG_09067"/>
<feature type="region of interest" description="Disordered" evidence="1">
    <location>
        <begin position="75"/>
        <end position="182"/>
    </location>
</feature>
<organism evidence="3 4">
    <name type="scientific">Magnaporthiopsis poae (strain ATCC 64411 / 73-15)</name>
    <name type="common">Kentucky bluegrass fungus</name>
    <name type="synonym">Magnaporthe poae</name>
    <dbReference type="NCBI Taxonomy" id="644358"/>
    <lineage>
        <taxon>Eukaryota</taxon>
        <taxon>Fungi</taxon>
        <taxon>Dikarya</taxon>
        <taxon>Ascomycota</taxon>
        <taxon>Pezizomycotina</taxon>
        <taxon>Sordariomycetes</taxon>
        <taxon>Sordariomycetidae</taxon>
        <taxon>Magnaporthales</taxon>
        <taxon>Magnaporthaceae</taxon>
        <taxon>Magnaporthiopsis</taxon>
    </lineage>
</organism>
<reference evidence="4" key="2">
    <citation type="submission" date="2010-05" db="EMBL/GenBank/DDBJ databases">
        <title>The genome sequence of Magnaporthe poae strain ATCC 64411.</title>
        <authorList>
            <person name="Ma L.-J."/>
            <person name="Dead R."/>
            <person name="Young S."/>
            <person name="Zeng Q."/>
            <person name="Koehrsen M."/>
            <person name="Alvarado L."/>
            <person name="Berlin A."/>
            <person name="Chapman S.B."/>
            <person name="Chen Z."/>
            <person name="Freedman E."/>
            <person name="Gellesch M."/>
            <person name="Goldberg J."/>
            <person name="Griggs A."/>
            <person name="Gujja S."/>
            <person name="Heilman E.R."/>
            <person name="Heiman D."/>
            <person name="Hepburn T."/>
            <person name="Howarth C."/>
            <person name="Jen D."/>
            <person name="Larson L."/>
            <person name="Mehta T."/>
            <person name="Neiman D."/>
            <person name="Pearson M."/>
            <person name="Roberts A."/>
            <person name="Saif S."/>
            <person name="Shea T."/>
            <person name="Shenoy N."/>
            <person name="Sisk P."/>
            <person name="Stolte C."/>
            <person name="Sykes S."/>
            <person name="Walk T."/>
            <person name="White J."/>
            <person name="Yandava C."/>
            <person name="Haas B."/>
            <person name="Nusbaum C."/>
            <person name="Birren B."/>
        </authorList>
    </citation>
    <scope>NUCLEOTIDE SEQUENCE [LARGE SCALE GENOMIC DNA]</scope>
    <source>
        <strain evidence="4">ATCC 64411 / 73-15</strain>
    </source>
</reference>